<proteinExistence type="predicted"/>
<organism evidence="1 2">
    <name type="scientific">Paraperlucidibaca wandonensis</name>
    <dbReference type="NCBI Taxonomy" id="1268273"/>
    <lineage>
        <taxon>Bacteria</taxon>
        <taxon>Pseudomonadati</taxon>
        <taxon>Pseudomonadota</taxon>
        <taxon>Gammaproteobacteria</taxon>
        <taxon>Moraxellales</taxon>
        <taxon>Moraxellaceae</taxon>
        <taxon>Paraperlucidibaca</taxon>
    </lineage>
</organism>
<accession>A0ABW3HEK1</accession>
<evidence type="ECO:0000313" key="1">
    <source>
        <dbReference type="EMBL" id="MFD0949045.1"/>
    </source>
</evidence>
<keyword evidence="2" id="KW-1185">Reference proteome</keyword>
<dbReference type="RefSeq" id="WP_379068235.1">
    <property type="nucleotide sequence ID" value="NZ_JBHTIT010000001.1"/>
</dbReference>
<comment type="caution">
    <text evidence="1">The sequence shown here is derived from an EMBL/GenBank/DDBJ whole genome shotgun (WGS) entry which is preliminary data.</text>
</comment>
<gene>
    <name evidence="1" type="ORF">ACFQ0F_01315</name>
</gene>
<reference evidence="2" key="1">
    <citation type="journal article" date="2019" name="Int. J. Syst. Evol. Microbiol.">
        <title>The Global Catalogue of Microorganisms (GCM) 10K type strain sequencing project: providing services to taxonomists for standard genome sequencing and annotation.</title>
        <authorList>
            <consortium name="The Broad Institute Genomics Platform"/>
            <consortium name="The Broad Institute Genome Sequencing Center for Infectious Disease"/>
            <person name="Wu L."/>
            <person name="Ma J."/>
        </authorList>
    </citation>
    <scope>NUCLEOTIDE SEQUENCE [LARGE SCALE GENOMIC DNA]</scope>
    <source>
        <strain evidence="2">CCUG 63419</strain>
    </source>
</reference>
<evidence type="ECO:0000313" key="2">
    <source>
        <dbReference type="Proteomes" id="UP001597044"/>
    </source>
</evidence>
<sequence length="89" mass="9808">MTNIVFAAETEELLDGSLEPPQPDSNTAAVNNSEKLNLFIIWIPDQDETVVDPNRITEDAGVKAMSFVGAHRQINSTGELSFQSRFQAE</sequence>
<dbReference type="EMBL" id="JBHTIT010000001">
    <property type="protein sequence ID" value="MFD0949045.1"/>
    <property type="molecule type" value="Genomic_DNA"/>
</dbReference>
<dbReference type="Proteomes" id="UP001597044">
    <property type="component" value="Unassembled WGS sequence"/>
</dbReference>
<name>A0ABW3HEK1_9GAMM</name>
<protein>
    <submittedName>
        <fullName evidence="1">Uncharacterized protein</fullName>
    </submittedName>
</protein>